<evidence type="ECO:0000256" key="2">
    <source>
        <dbReference type="ARBA" id="ARBA00006706"/>
    </source>
</evidence>
<gene>
    <name evidence="7" type="ORF">CWN80_00925</name>
</gene>
<dbReference type="CDD" id="cd00685">
    <property type="entry name" value="Trans_IPPS_HT"/>
    <property type="match status" value="1"/>
</dbReference>
<dbReference type="GO" id="GO:0046872">
    <property type="term" value="F:metal ion binding"/>
    <property type="evidence" value="ECO:0007669"/>
    <property type="project" value="UniProtKB-KW"/>
</dbReference>
<dbReference type="AlphaFoldDB" id="A0A444BAX4"/>
<dbReference type="PANTHER" id="PTHR12001">
    <property type="entry name" value="GERANYLGERANYL PYROPHOSPHATE SYNTHASE"/>
    <property type="match status" value="1"/>
</dbReference>
<dbReference type="SFLD" id="SFLDS00005">
    <property type="entry name" value="Isoprenoid_Synthase_Type_I"/>
    <property type="match status" value="1"/>
</dbReference>
<proteinExistence type="inferred from homology"/>
<dbReference type="PANTHER" id="PTHR12001:SF85">
    <property type="entry name" value="SHORT CHAIN ISOPRENYL DIPHOSPHATE SYNTHASE"/>
    <property type="match status" value="1"/>
</dbReference>
<dbReference type="GO" id="GO:0008299">
    <property type="term" value="P:isoprenoid biosynthetic process"/>
    <property type="evidence" value="ECO:0007669"/>
    <property type="project" value="InterPro"/>
</dbReference>
<evidence type="ECO:0000256" key="4">
    <source>
        <dbReference type="ARBA" id="ARBA00022723"/>
    </source>
</evidence>
<evidence type="ECO:0000313" key="8">
    <source>
        <dbReference type="Proteomes" id="UP000288711"/>
    </source>
</evidence>
<organism evidence="7 8">
    <name type="scientific">Janibacter hoylei PVAS-1</name>
    <dbReference type="NCBI Taxonomy" id="1210046"/>
    <lineage>
        <taxon>Bacteria</taxon>
        <taxon>Bacillati</taxon>
        <taxon>Actinomycetota</taxon>
        <taxon>Actinomycetes</taxon>
        <taxon>Micrococcales</taxon>
        <taxon>Intrasporangiaceae</taxon>
        <taxon>Janibacter</taxon>
    </lineage>
</organism>
<dbReference type="InterPro" id="IPR033749">
    <property type="entry name" value="Polyprenyl_synt_CS"/>
</dbReference>
<dbReference type="OrthoDB" id="4497239at2"/>
<evidence type="ECO:0000256" key="6">
    <source>
        <dbReference type="RuleBase" id="RU004466"/>
    </source>
</evidence>
<comment type="similarity">
    <text evidence="2 6">Belongs to the FPP/GGPP synthase family.</text>
</comment>
<comment type="caution">
    <text evidence="7">The sequence shown here is derived from an EMBL/GenBank/DDBJ whole genome shotgun (WGS) entry which is preliminary data.</text>
</comment>
<dbReference type="EMBL" id="PIPF01000001">
    <property type="protein sequence ID" value="RWU85583.1"/>
    <property type="molecule type" value="Genomic_DNA"/>
</dbReference>
<evidence type="ECO:0000256" key="1">
    <source>
        <dbReference type="ARBA" id="ARBA00001946"/>
    </source>
</evidence>
<protein>
    <submittedName>
        <fullName evidence="7">Geranylgeranyl pyrophosphate synthase</fullName>
    </submittedName>
</protein>
<keyword evidence="5" id="KW-0460">Magnesium</keyword>
<keyword evidence="4" id="KW-0479">Metal-binding</keyword>
<sequence length="347" mass="36135">MRSATRDAEPTSVTTSPAAAVSAYELSDAQVLRDALASAGSGGKRFRPRLVRSVHDLLGGDAGPAVDQVADAVEMLHTAFIVHDDVIDGDDLRRGGLSTPGRFHADALRVGAPAAAARSFATAGAILTGDLALGAAMRAVASAPVSRERMLQLLDLFDHTLAVSAAGELADVRLSLGCEEPTLQEALSVAEQKTAVYSFSLPMQCGAVLADSPDQLVDGLGRIGRHLGLAYQLLDDLTAVFGTPAQTGRPGIAGDLREGKRTPLVVHARTTSAWPVLERHLGDPDLDEQGVEHVRAALATAGSRSFVDDLATQQLREATTLAEDLSLPPEFVTWVGEVAGSLEGGVA</sequence>
<dbReference type="SUPFAM" id="SSF48576">
    <property type="entry name" value="Terpenoid synthases"/>
    <property type="match status" value="1"/>
</dbReference>
<dbReference type="GO" id="GO:0004659">
    <property type="term" value="F:prenyltransferase activity"/>
    <property type="evidence" value="ECO:0007669"/>
    <property type="project" value="InterPro"/>
</dbReference>
<evidence type="ECO:0000313" key="7">
    <source>
        <dbReference type="EMBL" id="RWU85583.1"/>
    </source>
</evidence>
<dbReference type="PROSITE" id="PS00723">
    <property type="entry name" value="POLYPRENYL_SYNTHASE_1"/>
    <property type="match status" value="1"/>
</dbReference>
<evidence type="ECO:0000256" key="3">
    <source>
        <dbReference type="ARBA" id="ARBA00022679"/>
    </source>
</evidence>
<keyword evidence="3 6" id="KW-0808">Transferase</keyword>
<dbReference type="Proteomes" id="UP000288711">
    <property type="component" value="Unassembled WGS sequence"/>
</dbReference>
<name>A0A444BAX4_9MICO</name>
<dbReference type="InterPro" id="IPR008949">
    <property type="entry name" value="Isoprenoid_synthase_dom_sf"/>
</dbReference>
<comment type="cofactor">
    <cofactor evidence="1">
        <name>Mg(2+)</name>
        <dbReference type="ChEBI" id="CHEBI:18420"/>
    </cofactor>
</comment>
<dbReference type="Pfam" id="PF00348">
    <property type="entry name" value="polyprenyl_synt"/>
    <property type="match status" value="1"/>
</dbReference>
<dbReference type="InterPro" id="IPR000092">
    <property type="entry name" value="Polyprenyl_synt"/>
</dbReference>
<reference evidence="7 8" key="1">
    <citation type="journal article" date="2009" name="Int. J. Syst. Evol. Microbiol.">
        <title>Janibacter hoylei sp. nov., Bacillus isronensis sp. nov. and Bacillus aryabhattai sp. nov., isolated from cryotubes used for collecting air from the upper atmosphere.</title>
        <authorList>
            <person name="Shivaji S."/>
            <person name="Chaturvedi P."/>
            <person name="Begum Z."/>
            <person name="Pindi P.K."/>
            <person name="Manorama R."/>
            <person name="Padmanaban D.A."/>
            <person name="Shouche Y.S."/>
            <person name="Pawar S."/>
            <person name="Vaishampayan P."/>
            <person name="Dutt C.B."/>
            <person name="Datta G.N."/>
            <person name="Manchanda R.K."/>
            <person name="Rao U.R."/>
            <person name="Bhargava P.M."/>
            <person name="Narlikar J.V."/>
        </authorList>
    </citation>
    <scope>NUCLEOTIDE SEQUENCE [LARGE SCALE GENOMIC DNA]</scope>
    <source>
        <strain evidence="7 8">PVAS-1</strain>
    </source>
</reference>
<dbReference type="Gene3D" id="1.10.600.10">
    <property type="entry name" value="Farnesyl Diphosphate Synthase"/>
    <property type="match status" value="1"/>
</dbReference>
<evidence type="ECO:0000256" key="5">
    <source>
        <dbReference type="ARBA" id="ARBA00022842"/>
    </source>
</evidence>
<keyword evidence="8" id="KW-1185">Reference proteome</keyword>
<accession>A0A444BAX4</accession>